<dbReference type="NCBIfam" id="NF006058">
    <property type="entry name" value="PRK08206.1"/>
    <property type="match status" value="1"/>
</dbReference>
<dbReference type="InterPro" id="IPR001926">
    <property type="entry name" value="TrpB-like_PALP"/>
</dbReference>
<evidence type="ECO:0000259" key="3">
    <source>
        <dbReference type="Pfam" id="PF00291"/>
    </source>
</evidence>
<evidence type="ECO:0000256" key="1">
    <source>
        <dbReference type="ARBA" id="ARBA00001933"/>
    </source>
</evidence>
<evidence type="ECO:0000313" key="4">
    <source>
        <dbReference type="EMBL" id="SPY44453.1"/>
    </source>
</evidence>
<dbReference type="InterPro" id="IPR036052">
    <property type="entry name" value="TrpB-like_PALP_sf"/>
</dbReference>
<keyword evidence="2" id="KW-0663">Pyridoxal phosphate</keyword>
<dbReference type="EC" id="4.3.1.15" evidence="4"/>
<accession>A0A2X1XPM8</accession>
<dbReference type="FunFam" id="3.40.50.1100:FF:000033">
    <property type="entry name" value="Diaminopropionate ammonia-lyase"/>
    <property type="match status" value="1"/>
</dbReference>
<reference evidence="4 5" key="1">
    <citation type="submission" date="2018-06" db="EMBL/GenBank/DDBJ databases">
        <authorList>
            <consortium name="Pathogen Informatics"/>
            <person name="Doyle S."/>
        </authorList>
    </citation>
    <scope>NUCLEOTIDE SEQUENCE [LARGE SCALE GENOMIC DNA]</scope>
    <source>
        <strain evidence="4 5">NCTC11647</strain>
    </source>
</reference>
<evidence type="ECO:0000313" key="5">
    <source>
        <dbReference type="Proteomes" id="UP000251647"/>
    </source>
</evidence>
<keyword evidence="4" id="KW-0456">Lyase</keyword>
<gene>
    <name evidence="4" type="primary">dpaL</name>
    <name evidence="4" type="ORF">NCTC11647_03398</name>
</gene>
<comment type="cofactor">
    <cofactor evidence="1">
        <name>pyridoxal 5'-phosphate</name>
        <dbReference type="ChEBI" id="CHEBI:597326"/>
    </cofactor>
</comment>
<dbReference type="PANTHER" id="PTHR42937">
    <property type="match status" value="1"/>
</dbReference>
<sequence length="403" mass="43318">MPYPSILATYKVNAMLKVSQNSYFSGQTSPLFTQEMAKETRTFHQKIEGYSPTPLVSLPNLAQLFGVKSILVKDESKRFGLNAFKVLGGSYALGQALAEHLNVDINDIDLKTVASKLEQPLVFTTATAGNHGTGVAWAAREMGQKAVVYMPKGSPQASVERIRGLGAECIVTDVNYDDTVRLANKTAEENGWMLVQDTAWEGYEQIPTWISQGYMTMADEALEQAIALAEQPTHIMLQAGVGAMAGGVLGYFADALGSDKFTAIIGEPAAADCIYRSGIKGEMENVSGDLTSIMAGLACGEPNPVTWPILRDCSHSFISAKDEVAALGMRILGNPLAGDSVVTSGESGALSMGILHQLITTEDGRQQAEKMGLNRDSVIMIFSTEGDTNPERYRRIVWTGSAC</sequence>
<dbReference type="EMBL" id="UATL01000005">
    <property type="protein sequence ID" value="SPY44453.1"/>
    <property type="molecule type" value="Genomic_DNA"/>
</dbReference>
<protein>
    <submittedName>
        <fullName evidence="4">Diaminopropionate ammonia-lyase</fullName>
        <ecNumber evidence="4">4.3.1.15</ecNumber>
    </submittedName>
</protein>
<evidence type="ECO:0000256" key="2">
    <source>
        <dbReference type="ARBA" id="ARBA00022898"/>
    </source>
</evidence>
<feature type="domain" description="Tryptophan synthase beta chain-like PALP" evidence="3">
    <location>
        <begin position="49"/>
        <end position="353"/>
    </location>
</feature>
<dbReference type="Gene3D" id="3.40.50.1100">
    <property type="match status" value="2"/>
</dbReference>
<dbReference type="NCBIfam" id="TIGR01747">
    <property type="entry name" value="diampropi_NH3ly"/>
    <property type="match status" value="1"/>
</dbReference>
<dbReference type="InterPro" id="IPR019871">
    <property type="entry name" value="DiNH2propionate_NH3-lyase_sub"/>
</dbReference>
<dbReference type="InterPro" id="IPR010081">
    <property type="entry name" value="DiNH2opropionate_NH3_lyase"/>
</dbReference>
<proteinExistence type="predicted"/>
<dbReference type="NCBIfam" id="TIGR03528">
    <property type="entry name" value="2_3_DAP_am_ly"/>
    <property type="match status" value="1"/>
</dbReference>
<dbReference type="AlphaFoldDB" id="A0A2X1XPM8"/>
<organism evidence="4 5">
    <name type="scientific">Photobacterium damselae</name>
    <dbReference type="NCBI Taxonomy" id="38293"/>
    <lineage>
        <taxon>Bacteria</taxon>
        <taxon>Pseudomonadati</taxon>
        <taxon>Pseudomonadota</taxon>
        <taxon>Gammaproteobacteria</taxon>
        <taxon>Vibrionales</taxon>
        <taxon>Vibrionaceae</taxon>
        <taxon>Photobacterium</taxon>
    </lineage>
</organism>
<dbReference type="GO" id="GO:0008838">
    <property type="term" value="F:diaminopropionate ammonia-lyase activity"/>
    <property type="evidence" value="ECO:0007669"/>
    <property type="project" value="UniProtKB-EC"/>
</dbReference>
<dbReference type="Pfam" id="PF00291">
    <property type="entry name" value="PALP"/>
    <property type="match status" value="1"/>
</dbReference>
<dbReference type="SUPFAM" id="SSF53686">
    <property type="entry name" value="Tryptophan synthase beta subunit-like PLP-dependent enzymes"/>
    <property type="match status" value="1"/>
</dbReference>
<name>A0A2X1XPM8_PHODM</name>
<dbReference type="Proteomes" id="UP000251647">
    <property type="component" value="Unassembled WGS sequence"/>
</dbReference>
<dbReference type="PANTHER" id="PTHR42937:SF1">
    <property type="entry name" value="DIAMINOPROPIONATE AMMONIA-LYASE"/>
    <property type="match status" value="1"/>
</dbReference>
<dbReference type="GO" id="GO:0030170">
    <property type="term" value="F:pyridoxal phosphate binding"/>
    <property type="evidence" value="ECO:0007669"/>
    <property type="project" value="InterPro"/>
</dbReference>